<evidence type="ECO:0000313" key="2">
    <source>
        <dbReference type="Proteomes" id="UP001151532"/>
    </source>
</evidence>
<proteinExistence type="predicted"/>
<gene>
    <name evidence="1" type="ORF">OIU79_005046</name>
</gene>
<comment type="caution">
    <text evidence="1">The sequence shown here is derived from an EMBL/GenBank/DDBJ whole genome shotgun (WGS) entry which is preliminary data.</text>
</comment>
<name>A0A9Q0UBS8_SALPP</name>
<sequence>MLGIPFVLDIDELQSSAVLRGVCVYLSIGIWDVIRDYLGQGLAKDREHFGVAALPPALKEEGFLNSRAPSQRPGRVLGLDWFAQSERNTLAIRASNSSIFVPISDVKKSGAKSNWFF</sequence>
<organism evidence="1 2">
    <name type="scientific">Salix purpurea</name>
    <name type="common">Purple osier willow</name>
    <dbReference type="NCBI Taxonomy" id="77065"/>
    <lineage>
        <taxon>Eukaryota</taxon>
        <taxon>Viridiplantae</taxon>
        <taxon>Streptophyta</taxon>
        <taxon>Embryophyta</taxon>
        <taxon>Tracheophyta</taxon>
        <taxon>Spermatophyta</taxon>
        <taxon>Magnoliopsida</taxon>
        <taxon>eudicotyledons</taxon>
        <taxon>Gunneridae</taxon>
        <taxon>Pentapetalae</taxon>
        <taxon>rosids</taxon>
        <taxon>fabids</taxon>
        <taxon>Malpighiales</taxon>
        <taxon>Salicaceae</taxon>
        <taxon>Saliceae</taxon>
        <taxon>Salix</taxon>
    </lineage>
</organism>
<protein>
    <submittedName>
        <fullName evidence="1">Uncharacterized protein</fullName>
    </submittedName>
</protein>
<dbReference type="EMBL" id="JAPFFK010000013">
    <property type="protein sequence ID" value="KAJ6727028.1"/>
    <property type="molecule type" value="Genomic_DNA"/>
</dbReference>
<dbReference type="OrthoDB" id="650965at2759"/>
<evidence type="ECO:0000313" key="1">
    <source>
        <dbReference type="EMBL" id="KAJ6727028.1"/>
    </source>
</evidence>
<reference evidence="1" key="2">
    <citation type="journal article" date="2023" name="Int. J. Mol. Sci.">
        <title>De Novo Assembly and Annotation of 11 Diverse Shrub Willow (Salix) Genomes Reveals Novel Gene Organization in Sex-Linked Regions.</title>
        <authorList>
            <person name="Hyden B."/>
            <person name="Feng K."/>
            <person name="Yates T.B."/>
            <person name="Jawdy S."/>
            <person name="Cereghino C."/>
            <person name="Smart L.B."/>
            <person name="Muchero W."/>
        </authorList>
    </citation>
    <scope>NUCLEOTIDE SEQUENCE</scope>
    <source>
        <tissue evidence="1">Shoot tip</tissue>
    </source>
</reference>
<dbReference type="AlphaFoldDB" id="A0A9Q0UBS8"/>
<dbReference type="Proteomes" id="UP001151532">
    <property type="component" value="Chromosome 8"/>
</dbReference>
<accession>A0A9Q0UBS8</accession>
<keyword evidence="2" id="KW-1185">Reference proteome</keyword>
<reference evidence="1" key="1">
    <citation type="submission" date="2022-11" db="EMBL/GenBank/DDBJ databases">
        <authorList>
            <person name="Hyden B.L."/>
            <person name="Feng K."/>
            <person name="Yates T."/>
            <person name="Jawdy S."/>
            <person name="Smart L.B."/>
            <person name="Muchero W."/>
        </authorList>
    </citation>
    <scope>NUCLEOTIDE SEQUENCE</scope>
    <source>
        <tissue evidence="1">Shoot tip</tissue>
    </source>
</reference>